<accession>A0ABQ3QEV9</accession>
<evidence type="ECO:0000313" key="2">
    <source>
        <dbReference type="Proteomes" id="UP001050808"/>
    </source>
</evidence>
<comment type="caution">
    <text evidence="1">The sequence shown here is derived from an EMBL/GenBank/DDBJ whole genome shotgun (WGS) entry which is preliminary data.</text>
</comment>
<name>A0ABQ3QEV9_9ACTN</name>
<reference evidence="1" key="1">
    <citation type="submission" date="2024-05" db="EMBL/GenBank/DDBJ databases">
        <title>Whole genome shotgun sequence of Streptomyces violascens NBRC 12920.</title>
        <authorList>
            <person name="Komaki H."/>
            <person name="Tamura T."/>
        </authorList>
    </citation>
    <scope>NUCLEOTIDE SEQUENCE</scope>
    <source>
        <strain evidence="1">NBRC 12920</strain>
    </source>
</reference>
<keyword evidence="2" id="KW-1185">Reference proteome</keyword>
<organism evidence="1 2">
    <name type="scientific">Streptomyces violascens</name>
    <dbReference type="NCBI Taxonomy" id="67381"/>
    <lineage>
        <taxon>Bacteria</taxon>
        <taxon>Bacillati</taxon>
        <taxon>Actinomycetota</taxon>
        <taxon>Actinomycetes</taxon>
        <taxon>Kitasatosporales</taxon>
        <taxon>Streptomycetaceae</taxon>
        <taxon>Streptomyces</taxon>
    </lineage>
</organism>
<evidence type="ECO:0000313" key="1">
    <source>
        <dbReference type="EMBL" id="GHI35794.1"/>
    </source>
</evidence>
<proteinExistence type="predicted"/>
<gene>
    <name evidence="1" type="ORF">Sviol_02020</name>
</gene>
<dbReference type="EMBL" id="BNDY01000002">
    <property type="protein sequence ID" value="GHI35794.1"/>
    <property type="molecule type" value="Genomic_DNA"/>
</dbReference>
<protein>
    <submittedName>
        <fullName evidence="1">Uncharacterized protein</fullName>
    </submittedName>
</protein>
<sequence>MWVFGNDKVLMHKFAWTKIRRHAAVPANASKDDPALKEYWAKRTATKGLPQLERKLIIAWQSARKGSVLAVGLIFWKGLDSSRTT</sequence>
<dbReference type="Proteomes" id="UP001050808">
    <property type="component" value="Unassembled WGS sequence"/>
</dbReference>